<dbReference type="GO" id="GO:0006614">
    <property type="term" value="P:SRP-dependent cotranslational protein targeting to membrane"/>
    <property type="evidence" value="ECO:0007669"/>
    <property type="project" value="UniProtKB-UniRule"/>
</dbReference>
<dbReference type="GO" id="GO:0005786">
    <property type="term" value="C:signal recognition particle, endoplasmic reticulum targeting"/>
    <property type="evidence" value="ECO:0007669"/>
    <property type="project" value="UniProtKB-UniRule"/>
</dbReference>
<dbReference type="InterPro" id="IPR009018">
    <property type="entry name" value="Signal_recog_particle_SRP9/14"/>
</dbReference>
<evidence type="ECO:0000256" key="2">
    <source>
        <dbReference type="ARBA" id="ARBA00010349"/>
    </source>
</evidence>
<comment type="similarity">
    <text evidence="2 7">Belongs to the SRP14 family.</text>
</comment>
<evidence type="ECO:0000256" key="4">
    <source>
        <dbReference type="ARBA" id="ARBA00022884"/>
    </source>
</evidence>
<dbReference type="GO" id="GO:0030942">
    <property type="term" value="F:endoplasmic reticulum signal peptide binding"/>
    <property type="evidence" value="ECO:0007669"/>
    <property type="project" value="UniProtKB-UniRule"/>
</dbReference>
<sequence>MPKLLNNKDFLKELSQLYYQGINKGSVFVNMKRLSYKTPPSDNGEYPVIVRGALGKKKISTLVHPDDVDTFNEGYSNVIRFSMLSLKKKVREKKAKSKKGE</sequence>
<keyword evidence="9" id="KW-1185">Reference proteome</keyword>
<dbReference type="PANTHER" id="PTHR12013">
    <property type="entry name" value="SIGNAL RECOGNITION PARTICLE 14 KD PROTEIN"/>
    <property type="match status" value="1"/>
</dbReference>
<keyword evidence="3 7" id="KW-0963">Cytoplasm</keyword>
<comment type="caution">
    <text evidence="8">The sequence shown here is derived from an EMBL/GenBank/DDBJ whole genome shotgun (WGS) entry which is preliminary data.</text>
</comment>
<comment type="subcellular location">
    <subcellularLocation>
        <location evidence="1 7">Cytoplasm</location>
    </subcellularLocation>
</comment>
<protein>
    <recommendedName>
        <fullName evidence="7">Signal recognition particle subunit SRP14</fullName>
    </recommendedName>
    <alternativeName>
        <fullName evidence="7">Signal recognition particle 14 kDa protein</fullName>
    </alternativeName>
</protein>
<evidence type="ECO:0000313" key="8">
    <source>
        <dbReference type="EMBL" id="KAJ3222697.1"/>
    </source>
</evidence>
<name>A0AAD5XWZ7_9FUNG</name>
<dbReference type="InterPro" id="IPR003210">
    <property type="entry name" value="Signal_recog_particle_SRP14"/>
</dbReference>
<comment type="subunit">
    <text evidence="7">Component of a fungal signal recognition particle (SRP) complex that consists of a 7SL RNA molecule (scR1) and at least six protein subunits: SRP72, SRP68, SRP54, SEC65, SRP21 and SRP14.</text>
</comment>
<keyword evidence="5 7" id="KW-0733">Signal recognition particle</keyword>
<dbReference type="GO" id="GO:0008312">
    <property type="term" value="F:7S RNA binding"/>
    <property type="evidence" value="ECO:0007669"/>
    <property type="project" value="UniProtKB-UniRule"/>
</dbReference>
<proteinExistence type="inferred from homology"/>
<dbReference type="Proteomes" id="UP001211065">
    <property type="component" value="Unassembled WGS sequence"/>
</dbReference>
<keyword evidence="4 7" id="KW-0694">RNA-binding</keyword>
<accession>A0AAD5XWZ7</accession>
<dbReference type="Gene3D" id="3.30.720.10">
    <property type="entry name" value="Signal recognition particle alu RNA binding heterodimer, srp9/1"/>
    <property type="match status" value="1"/>
</dbReference>
<dbReference type="SUPFAM" id="SSF54762">
    <property type="entry name" value="Signal recognition particle alu RNA binding heterodimer, SRP9/14"/>
    <property type="match status" value="1"/>
</dbReference>
<evidence type="ECO:0000256" key="5">
    <source>
        <dbReference type="ARBA" id="ARBA00023135"/>
    </source>
</evidence>
<evidence type="ECO:0000256" key="3">
    <source>
        <dbReference type="ARBA" id="ARBA00022490"/>
    </source>
</evidence>
<evidence type="ECO:0000256" key="6">
    <source>
        <dbReference type="ARBA" id="ARBA00023274"/>
    </source>
</evidence>
<comment type="function">
    <text evidence="7">Component of the signal recognition particle (SRP) complex, a ribonucleoprotein complex that mediates the cotranslational targeting of secretory and membrane proteins to the endoplasmic reticulum (ER).</text>
</comment>
<dbReference type="Pfam" id="PF02290">
    <property type="entry name" value="SRP14"/>
    <property type="match status" value="1"/>
</dbReference>
<evidence type="ECO:0000313" key="9">
    <source>
        <dbReference type="Proteomes" id="UP001211065"/>
    </source>
</evidence>
<dbReference type="EMBL" id="JADGJW010000163">
    <property type="protein sequence ID" value="KAJ3222697.1"/>
    <property type="molecule type" value="Genomic_DNA"/>
</dbReference>
<evidence type="ECO:0000256" key="1">
    <source>
        <dbReference type="ARBA" id="ARBA00004496"/>
    </source>
</evidence>
<keyword evidence="6 7" id="KW-0687">Ribonucleoprotein</keyword>
<reference evidence="8" key="1">
    <citation type="submission" date="2020-05" db="EMBL/GenBank/DDBJ databases">
        <title>Phylogenomic resolution of chytrid fungi.</title>
        <authorList>
            <person name="Stajich J.E."/>
            <person name="Amses K."/>
            <person name="Simmons R."/>
            <person name="Seto K."/>
            <person name="Myers J."/>
            <person name="Bonds A."/>
            <person name="Quandt C.A."/>
            <person name="Barry K."/>
            <person name="Liu P."/>
            <person name="Grigoriev I."/>
            <person name="Longcore J.E."/>
            <person name="James T.Y."/>
        </authorList>
    </citation>
    <scope>NUCLEOTIDE SEQUENCE</scope>
    <source>
        <strain evidence="8">JEL0476</strain>
    </source>
</reference>
<organism evidence="8 9">
    <name type="scientific">Clydaea vesicula</name>
    <dbReference type="NCBI Taxonomy" id="447962"/>
    <lineage>
        <taxon>Eukaryota</taxon>
        <taxon>Fungi</taxon>
        <taxon>Fungi incertae sedis</taxon>
        <taxon>Chytridiomycota</taxon>
        <taxon>Chytridiomycota incertae sedis</taxon>
        <taxon>Chytridiomycetes</taxon>
        <taxon>Lobulomycetales</taxon>
        <taxon>Lobulomycetaceae</taxon>
        <taxon>Clydaea</taxon>
    </lineage>
</organism>
<gene>
    <name evidence="8" type="primary">SRP14</name>
    <name evidence="8" type="ORF">HK099_002007</name>
</gene>
<evidence type="ECO:0000256" key="7">
    <source>
        <dbReference type="RuleBase" id="RU368100"/>
    </source>
</evidence>
<dbReference type="AlphaFoldDB" id="A0AAD5XWZ7"/>